<evidence type="ECO:0000313" key="1">
    <source>
        <dbReference type="EMBL" id="CAG8741697.1"/>
    </source>
</evidence>
<sequence length="227" mass="26366">DFRAYSFRVIASFVNDLQQHQEHIQKFAYETFLHQNRYTQDDKDVGLEKLHSVCSRFAFDTYVKQQRDLVIFGEYGVFKHDGVYDIIELDSEYTEEVDNTSNSVSQLTVQIFKKLPECYHGSLFDIMQSALEYILKSGKIPELQKDLDSLQGSIFETTNIDNITNYKEIKIPVTKRQRGRPRSNKRICSADKVPKAEVKKKKKDNNLLPHLPGINFDSHIPLNVISE</sequence>
<proteinExistence type="predicted"/>
<dbReference type="EMBL" id="CAJVPY010013616">
    <property type="protein sequence ID" value="CAG8741697.1"/>
    <property type="molecule type" value="Genomic_DNA"/>
</dbReference>
<organism evidence="1 2">
    <name type="scientific">Dentiscutata erythropus</name>
    <dbReference type="NCBI Taxonomy" id="1348616"/>
    <lineage>
        <taxon>Eukaryota</taxon>
        <taxon>Fungi</taxon>
        <taxon>Fungi incertae sedis</taxon>
        <taxon>Mucoromycota</taxon>
        <taxon>Glomeromycotina</taxon>
        <taxon>Glomeromycetes</taxon>
        <taxon>Diversisporales</taxon>
        <taxon>Gigasporaceae</taxon>
        <taxon>Dentiscutata</taxon>
    </lineage>
</organism>
<feature type="non-terminal residue" evidence="1">
    <location>
        <position position="227"/>
    </location>
</feature>
<dbReference type="OrthoDB" id="2417900at2759"/>
<feature type="non-terminal residue" evidence="1">
    <location>
        <position position="1"/>
    </location>
</feature>
<gene>
    <name evidence="1" type="ORF">DERYTH_LOCUS16064</name>
</gene>
<keyword evidence="2" id="KW-1185">Reference proteome</keyword>
<evidence type="ECO:0000313" key="2">
    <source>
        <dbReference type="Proteomes" id="UP000789405"/>
    </source>
</evidence>
<reference evidence="1" key="1">
    <citation type="submission" date="2021-06" db="EMBL/GenBank/DDBJ databases">
        <authorList>
            <person name="Kallberg Y."/>
            <person name="Tangrot J."/>
            <person name="Rosling A."/>
        </authorList>
    </citation>
    <scope>NUCLEOTIDE SEQUENCE</scope>
    <source>
        <strain evidence="1">MA453B</strain>
    </source>
</reference>
<accession>A0A9N9IM46</accession>
<comment type="caution">
    <text evidence="1">The sequence shown here is derived from an EMBL/GenBank/DDBJ whole genome shotgun (WGS) entry which is preliminary data.</text>
</comment>
<dbReference type="AlphaFoldDB" id="A0A9N9IM46"/>
<dbReference type="Proteomes" id="UP000789405">
    <property type="component" value="Unassembled WGS sequence"/>
</dbReference>
<name>A0A9N9IM46_9GLOM</name>
<protein>
    <submittedName>
        <fullName evidence="1">19915_t:CDS:1</fullName>
    </submittedName>
</protein>